<proteinExistence type="inferred from homology"/>
<dbReference type="InterPro" id="IPR014105">
    <property type="entry name" value="Carotenoid/retinoid_OxRdtase"/>
</dbReference>
<dbReference type="Pfam" id="PF01593">
    <property type="entry name" value="Amino_oxidase"/>
    <property type="match status" value="1"/>
</dbReference>
<sequence>MTVRTVSGPTQRVLVVGAGLGGLSAALRLAATGREVTVVEREDVPGGRAGVWRCDGYTFDTGPTVLTMPELIEEALHCVGERMEDWLTLKSLDPLYRARFHDGSQLDVRADPEAMTTEISRVCGSREADGYRRFHDFISRLYRYQINDFIDRNIDSPFGMLTPNLARLVAAGGFRRLSNKIASFLHDPRTQKVFSFQAMYAGVSPFKALALYAVISYMDTVNGVYFPVGGMQAVPEAMAAAAEKHGVRFRYSTEVTKVELTGDRATAVITDRGERLPADVVVLNPDLPVAYRDLLGRTPRSVRRLNYSPSCFVVLAGSRAGYEGLAHHNIQFGGAWRSTFQELLEEGRLMQDPSFLVTTPTHTDPSLAPPGKHTYYVLFPAPNLRANLDWNHLRTSYRDEVMSVLERNGYTGFGSSVEVEQVTTPLDWAQRGMAVGTPFAAAHTMWQTGPFRPGNLWGENVVFAGSGTRPGVGVPMVLISGRLAAERITGQPTL</sequence>
<keyword evidence="2 4" id="KW-0125">Carotenoid biosynthesis</keyword>
<comment type="caution">
    <text evidence="6">The sequence shown here is derived from an EMBL/GenBank/DDBJ whole genome shotgun (WGS) entry which is preliminary data.</text>
</comment>
<gene>
    <name evidence="6" type="ORF">GCM10010178_86790</name>
</gene>
<dbReference type="NCBIfam" id="TIGR02734">
    <property type="entry name" value="crtI_fam"/>
    <property type="match status" value="1"/>
</dbReference>
<dbReference type="Proteomes" id="UP000649573">
    <property type="component" value="Unassembled WGS sequence"/>
</dbReference>
<dbReference type="InterPro" id="IPR036188">
    <property type="entry name" value="FAD/NAD-bd_sf"/>
</dbReference>
<dbReference type="PANTHER" id="PTHR43734">
    <property type="entry name" value="PHYTOENE DESATURASE"/>
    <property type="match status" value="1"/>
</dbReference>
<dbReference type="SUPFAM" id="SSF51905">
    <property type="entry name" value="FAD/NAD(P)-binding domain"/>
    <property type="match status" value="1"/>
</dbReference>
<dbReference type="RefSeq" id="WP_189259639.1">
    <property type="nucleotide sequence ID" value="NZ_BMRE01000083.1"/>
</dbReference>
<organism evidence="6 7">
    <name type="scientific">Lentzea flava</name>
    <dbReference type="NCBI Taxonomy" id="103732"/>
    <lineage>
        <taxon>Bacteria</taxon>
        <taxon>Bacillati</taxon>
        <taxon>Actinomycetota</taxon>
        <taxon>Actinomycetes</taxon>
        <taxon>Pseudonocardiales</taxon>
        <taxon>Pseudonocardiaceae</taxon>
        <taxon>Lentzea</taxon>
    </lineage>
</organism>
<keyword evidence="3 4" id="KW-0560">Oxidoreductase</keyword>
<evidence type="ECO:0000313" key="6">
    <source>
        <dbReference type="EMBL" id="GGU82973.1"/>
    </source>
</evidence>
<keyword evidence="7" id="KW-1185">Reference proteome</keyword>
<name>A0ABQ2VGL1_9PSEU</name>
<evidence type="ECO:0000313" key="7">
    <source>
        <dbReference type="Proteomes" id="UP000649573"/>
    </source>
</evidence>
<dbReference type="EMBL" id="BMRE01000083">
    <property type="protein sequence ID" value="GGU82973.1"/>
    <property type="molecule type" value="Genomic_DNA"/>
</dbReference>
<accession>A0ABQ2VGL1</accession>
<evidence type="ECO:0000256" key="4">
    <source>
        <dbReference type="RuleBase" id="RU362075"/>
    </source>
</evidence>
<reference evidence="7" key="1">
    <citation type="journal article" date="2019" name="Int. J. Syst. Evol. Microbiol.">
        <title>The Global Catalogue of Microorganisms (GCM) 10K type strain sequencing project: providing services to taxonomists for standard genome sequencing and annotation.</title>
        <authorList>
            <consortium name="The Broad Institute Genomics Platform"/>
            <consortium name="The Broad Institute Genome Sequencing Center for Infectious Disease"/>
            <person name="Wu L."/>
            <person name="Ma J."/>
        </authorList>
    </citation>
    <scope>NUCLEOTIDE SEQUENCE [LARGE SCALE GENOMIC DNA]</scope>
    <source>
        <strain evidence="7">JCM 3296</strain>
    </source>
</reference>
<comment type="similarity">
    <text evidence="4">Belongs to the carotenoid/retinoid oxidoreductase family.</text>
</comment>
<evidence type="ECO:0000256" key="2">
    <source>
        <dbReference type="ARBA" id="ARBA00022746"/>
    </source>
</evidence>
<feature type="domain" description="Amine oxidase" evidence="5">
    <location>
        <begin position="20"/>
        <end position="488"/>
    </location>
</feature>
<dbReference type="InterPro" id="IPR002937">
    <property type="entry name" value="Amino_oxidase"/>
</dbReference>
<dbReference type="Gene3D" id="3.50.50.60">
    <property type="entry name" value="FAD/NAD(P)-binding domain"/>
    <property type="match status" value="2"/>
</dbReference>
<protein>
    <submittedName>
        <fullName evidence="6">Phytoene dehydrogenase</fullName>
    </submittedName>
</protein>
<evidence type="ECO:0000259" key="5">
    <source>
        <dbReference type="Pfam" id="PF01593"/>
    </source>
</evidence>
<evidence type="ECO:0000256" key="3">
    <source>
        <dbReference type="ARBA" id="ARBA00023002"/>
    </source>
</evidence>
<dbReference type="PANTHER" id="PTHR43734:SF1">
    <property type="entry name" value="PHYTOENE DESATURASE"/>
    <property type="match status" value="1"/>
</dbReference>
<evidence type="ECO:0000256" key="1">
    <source>
        <dbReference type="ARBA" id="ARBA00004829"/>
    </source>
</evidence>
<comment type="pathway">
    <text evidence="1 4">Carotenoid biosynthesis.</text>
</comment>